<comment type="caution">
    <text evidence="3">The sequence shown here is derived from an EMBL/GenBank/DDBJ whole genome shotgun (WGS) entry which is preliminary data.</text>
</comment>
<dbReference type="Pfam" id="PF18962">
    <property type="entry name" value="Por_Secre_tail"/>
    <property type="match status" value="1"/>
</dbReference>
<dbReference type="NCBIfam" id="TIGR04183">
    <property type="entry name" value="Por_Secre_tail"/>
    <property type="match status" value="1"/>
</dbReference>
<evidence type="ECO:0000313" key="4">
    <source>
        <dbReference type="Proteomes" id="UP001595953"/>
    </source>
</evidence>
<keyword evidence="1" id="KW-0732">Signal</keyword>
<protein>
    <submittedName>
        <fullName evidence="3">T9SS type A sorting domain-containing protein</fullName>
    </submittedName>
</protein>
<feature type="domain" description="Secretion system C-terminal sorting" evidence="2">
    <location>
        <begin position="41"/>
        <end position="110"/>
    </location>
</feature>
<evidence type="ECO:0000259" key="2">
    <source>
        <dbReference type="Pfam" id="PF18962"/>
    </source>
</evidence>
<reference evidence="4" key="1">
    <citation type="journal article" date="2019" name="Int. J. Syst. Evol. Microbiol.">
        <title>The Global Catalogue of Microorganisms (GCM) 10K type strain sequencing project: providing services to taxonomists for standard genome sequencing and annotation.</title>
        <authorList>
            <consortium name="The Broad Institute Genomics Platform"/>
            <consortium name="The Broad Institute Genome Sequencing Center for Infectious Disease"/>
            <person name="Wu L."/>
            <person name="Ma J."/>
        </authorList>
    </citation>
    <scope>NUCLEOTIDE SEQUENCE [LARGE SCALE GENOMIC DNA]</scope>
    <source>
        <strain evidence="4">CCUG 63682</strain>
    </source>
</reference>
<dbReference type="Proteomes" id="UP001595953">
    <property type="component" value="Unassembled WGS sequence"/>
</dbReference>
<dbReference type="EMBL" id="JBHSGP010000014">
    <property type="protein sequence ID" value="MFC4723171.1"/>
    <property type="molecule type" value="Genomic_DNA"/>
</dbReference>
<evidence type="ECO:0000313" key="3">
    <source>
        <dbReference type="EMBL" id="MFC4723171.1"/>
    </source>
</evidence>
<organism evidence="3 4">
    <name type="scientific">Geojedonia litorea</name>
    <dbReference type="NCBI Taxonomy" id="1268269"/>
    <lineage>
        <taxon>Bacteria</taxon>
        <taxon>Pseudomonadati</taxon>
        <taxon>Bacteroidota</taxon>
        <taxon>Flavobacteriia</taxon>
        <taxon>Flavobacteriales</taxon>
        <taxon>Flavobacteriaceae</taxon>
        <taxon>Geojedonia</taxon>
    </lineage>
</organism>
<name>A0ABV9N5S2_9FLAO</name>
<accession>A0ABV9N5S2</accession>
<gene>
    <name evidence="3" type="ORF">ACFO5O_12615</name>
</gene>
<evidence type="ECO:0000256" key="1">
    <source>
        <dbReference type="ARBA" id="ARBA00022729"/>
    </source>
</evidence>
<keyword evidence="4" id="KW-1185">Reference proteome</keyword>
<dbReference type="InterPro" id="IPR026444">
    <property type="entry name" value="Secre_tail"/>
</dbReference>
<proteinExistence type="predicted"/>
<sequence length="111" mass="12490">MLKNYLQFIILFIGLTLTFESYAQNNAVILNAENEIVDLNVYPNPVTNGKLFITTHENLVKTIEIFDVLGKKIFTTRLSGQAIDVSQITSGVYILKITQNNISATRKLVIK</sequence>
<dbReference type="RefSeq" id="WP_387964319.1">
    <property type="nucleotide sequence ID" value="NZ_JBHSGP010000014.1"/>
</dbReference>